<reference evidence="1" key="1">
    <citation type="journal article" date="2020" name="Microb. Genom.">
        <title>Genetic diversity of clinical and environmental Mucorales isolates obtained from an investigation of mucormycosis cases among solid organ transplant recipients.</title>
        <authorList>
            <person name="Nguyen M.H."/>
            <person name="Kaul D."/>
            <person name="Muto C."/>
            <person name="Cheng S.J."/>
            <person name="Richter R.A."/>
            <person name="Bruno V.M."/>
            <person name="Liu G."/>
            <person name="Beyhan S."/>
            <person name="Sundermann A.J."/>
            <person name="Mounaud S."/>
            <person name="Pasculle A.W."/>
            <person name="Nierman W.C."/>
            <person name="Driscoll E."/>
            <person name="Cumbie R."/>
            <person name="Clancy C.J."/>
            <person name="Dupont C.L."/>
        </authorList>
    </citation>
    <scope>NUCLEOTIDE SEQUENCE</scope>
    <source>
        <strain evidence="1">GL11</strain>
    </source>
</reference>
<gene>
    <name evidence="1" type="ORF">G6F64_015598</name>
</gene>
<name>A0A9P6WRX9_RHIOR</name>
<evidence type="ECO:0000313" key="2">
    <source>
        <dbReference type="Proteomes" id="UP000716291"/>
    </source>
</evidence>
<dbReference type="AlphaFoldDB" id="A0A9P6WRX9"/>
<dbReference type="EMBL" id="JAANQT010017965">
    <property type="protein sequence ID" value="KAG1271418.1"/>
    <property type="molecule type" value="Genomic_DNA"/>
</dbReference>
<comment type="caution">
    <text evidence="1">The sequence shown here is derived from an EMBL/GenBank/DDBJ whole genome shotgun (WGS) entry which is preliminary data.</text>
</comment>
<dbReference type="Proteomes" id="UP000716291">
    <property type="component" value="Unassembled WGS sequence"/>
</dbReference>
<accession>A0A9P6WRX9</accession>
<protein>
    <submittedName>
        <fullName evidence="1">Uncharacterized protein</fullName>
    </submittedName>
</protein>
<keyword evidence="2" id="KW-1185">Reference proteome</keyword>
<proteinExistence type="predicted"/>
<sequence length="79" mass="8245">MKSGMRSIGSDTSCFKCGPSARWASEISSRSFHSVCSCDNDADTAASRHRPRSSAVPITFSSSVVRPASSAVSANSTNT</sequence>
<organism evidence="1 2">
    <name type="scientific">Rhizopus oryzae</name>
    <name type="common">Mucormycosis agent</name>
    <name type="synonym">Rhizopus arrhizus var. delemar</name>
    <dbReference type="NCBI Taxonomy" id="64495"/>
    <lineage>
        <taxon>Eukaryota</taxon>
        <taxon>Fungi</taxon>
        <taxon>Fungi incertae sedis</taxon>
        <taxon>Mucoromycota</taxon>
        <taxon>Mucoromycotina</taxon>
        <taxon>Mucoromycetes</taxon>
        <taxon>Mucorales</taxon>
        <taxon>Mucorineae</taxon>
        <taxon>Rhizopodaceae</taxon>
        <taxon>Rhizopus</taxon>
    </lineage>
</organism>
<evidence type="ECO:0000313" key="1">
    <source>
        <dbReference type="EMBL" id="KAG1271418.1"/>
    </source>
</evidence>